<name>A0A8S2U5D9_9BILA</name>
<dbReference type="AlphaFoldDB" id="A0A8S2U5D9"/>
<gene>
    <name evidence="1" type="ORF">GIL414_LOCUS26862</name>
</gene>
<feature type="non-terminal residue" evidence="1">
    <location>
        <position position="1"/>
    </location>
</feature>
<dbReference type="EMBL" id="CAJOBJ010040763">
    <property type="protein sequence ID" value="CAF4324961.1"/>
    <property type="molecule type" value="Genomic_DNA"/>
</dbReference>
<accession>A0A8S2U5D9</accession>
<comment type="caution">
    <text evidence="1">The sequence shown here is derived from an EMBL/GenBank/DDBJ whole genome shotgun (WGS) entry which is preliminary data.</text>
</comment>
<proteinExistence type="predicted"/>
<reference evidence="1" key="1">
    <citation type="submission" date="2021-02" db="EMBL/GenBank/DDBJ databases">
        <authorList>
            <person name="Nowell W R."/>
        </authorList>
    </citation>
    <scope>NUCLEOTIDE SEQUENCE</scope>
</reference>
<feature type="non-terminal residue" evidence="1">
    <location>
        <position position="84"/>
    </location>
</feature>
<organism evidence="1 2">
    <name type="scientific">Rotaria magnacalcarata</name>
    <dbReference type="NCBI Taxonomy" id="392030"/>
    <lineage>
        <taxon>Eukaryota</taxon>
        <taxon>Metazoa</taxon>
        <taxon>Spiralia</taxon>
        <taxon>Gnathifera</taxon>
        <taxon>Rotifera</taxon>
        <taxon>Eurotatoria</taxon>
        <taxon>Bdelloidea</taxon>
        <taxon>Philodinida</taxon>
        <taxon>Philodinidae</taxon>
        <taxon>Rotaria</taxon>
    </lineage>
</organism>
<sequence length="84" mass="9716">IAEAIDRIQRFFNFLTAFILRLFHRNKQILKDVNDNQLSSTAKISTNNLTLPELCQSEELNTSILLTNDSLIEHDNIEMQPIDD</sequence>
<dbReference type="Proteomes" id="UP000681720">
    <property type="component" value="Unassembled WGS sequence"/>
</dbReference>
<protein>
    <submittedName>
        <fullName evidence="1">Uncharacterized protein</fullName>
    </submittedName>
</protein>
<evidence type="ECO:0000313" key="2">
    <source>
        <dbReference type="Proteomes" id="UP000681720"/>
    </source>
</evidence>
<evidence type="ECO:0000313" key="1">
    <source>
        <dbReference type="EMBL" id="CAF4324961.1"/>
    </source>
</evidence>